<sequence length="164" mass="18836">MASVKETLQDLYKRAVEESLGAVAKIDEYGDIEFRILRYGNFEISILEDDPEYFRILYGIGNPEDCELSEYDFLKIANDANKTKKAIKVRCSEYKSTKNKYLIVSIESFIAAPNKIPDENLVKSIIERYMSALQFAIDKISESLFEEDKKIKENKGPKMLSGPR</sequence>
<evidence type="ECO:0008006" key="3">
    <source>
        <dbReference type="Google" id="ProtNLM"/>
    </source>
</evidence>
<gene>
    <name evidence="1" type="ORF">HLH28_13480</name>
</gene>
<accession>A0A7W4PNF4</accession>
<dbReference type="EMBL" id="JABEQM010000011">
    <property type="protein sequence ID" value="MBB2202569.1"/>
    <property type="molecule type" value="Genomic_DNA"/>
</dbReference>
<dbReference type="RefSeq" id="WP_182960044.1">
    <property type="nucleotide sequence ID" value="NZ_JABEQM010000011.1"/>
</dbReference>
<evidence type="ECO:0000313" key="2">
    <source>
        <dbReference type="Proteomes" id="UP000578030"/>
    </source>
</evidence>
<dbReference type="AlphaFoldDB" id="A0A7W4PNF4"/>
<proteinExistence type="predicted"/>
<evidence type="ECO:0000313" key="1">
    <source>
        <dbReference type="EMBL" id="MBB2202569.1"/>
    </source>
</evidence>
<reference evidence="1 2" key="1">
    <citation type="submission" date="2020-04" db="EMBL/GenBank/DDBJ databases">
        <title>Description of novel Gluconacetobacter.</title>
        <authorList>
            <person name="Sombolestani A."/>
        </authorList>
    </citation>
    <scope>NUCLEOTIDE SEQUENCE [LARGE SCALE GENOMIC DNA]</scope>
    <source>
        <strain evidence="1 2">LMG 27802</strain>
    </source>
</reference>
<keyword evidence="2" id="KW-1185">Reference proteome</keyword>
<dbReference type="Proteomes" id="UP000578030">
    <property type="component" value="Unassembled WGS sequence"/>
</dbReference>
<comment type="caution">
    <text evidence="1">The sequence shown here is derived from an EMBL/GenBank/DDBJ whole genome shotgun (WGS) entry which is preliminary data.</text>
</comment>
<protein>
    <recommendedName>
        <fullName evidence="3">YbjN domain-containing protein</fullName>
    </recommendedName>
</protein>
<organism evidence="1 2">
    <name type="scientific">Gluconacetobacter tumulisoli</name>
    <dbReference type="NCBI Taxonomy" id="1286189"/>
    <lineage>
        <taxon>Bacteria</taxon>
        <taxon>Pseudomonadati</taxon>
        <taxon>Pseudomonadota</taxon>
        <taxon>Alphaproteobacteria</taxon>
        <taxon>Acetobacterales</taxon>
        <taxon>Acetobacteraceae</taxon>
        <taxon>Gluconacetobacter</taxon>
    </lineage>
</organism>
<name>A0A7W4PNF4_9PROT</name>